<sequence length="141" mass="15912">MSDPLEYYEKLDFNTRHYPLYSHVIEKFPQTNEPDAVVRICRCWQSRKFPYCDDTHKVITFYVPQNAQLLVENGDDVGPFVVQLRSEKTGRRNVVKLRQPLGNKVSSVATIAKTSPAKFASIVALVTFTAGSIFALKDGAT</sequence>
<keyword evidence="3" id="KW-0408">Iron</keyword>
<dbReference type="AlphaFoldDB" id="A0AAD8PDT5"/>
<dbReference type="Proteomes" id="UP001230268">
    <property type="component" value="Unassembled WGS sequence"/>
</dbReference>
<evidence type="ECO:0000259" key="6">
    <source>
        <dbReference type="SMART" id="SM00704"/>
    </source>
</evidence>
<evidence type="ECO:0000313" key="8">
    <source>
        <dbReference type="Proteomes" id="UP001230268"/>
    </source>
</evidence>
<evidence type="ECO:0000256" key="5">
    <source>
        <dbReference type="ARBA" id="ARBA00034078"/>
    </source>
</evidence>
<dbReference type="EMBL" id="JAVEPI010000003">
    <property type="protein sequence ID" value="KAK1442697.1"/>
    <property type="molecule type" value="Genomic_DNA"/>
</dbReference>
<dbReference type="InterPro" id="IPR042216">
    <property type="entry name" value="MitoNEET_CISD"/>
</dbReference>
<evidence type="ECO:0000256" key="4">
    <source>
        <dbReference type="ARBA" id="ARBA00023014"/>
    </source>
</evidence>
<dbReference type="GO" id="GO:0046872">
    <property type="term" value="F:metal ion binding"/>
    <property type="evidence" value="ECO:0007669"/>
    <property type="project" value="UniProtKB-KW"/>
</dbReference>
<dbReference type="InterPro" id="IPR018967">
    <property type="entry name" value="FeS-contain_CDGSH-typ"/>
</dbReference>
<keyword evidence="1" id="KW-0001">2Fe-2S</keyword>
<feature type="domain" description="Iron-binding zinc finger CDGSH type" evidence="6">
    <location>
        <begin position="27"/>
        <end position="62"/>
    </location>
</feature>
<evidence type="ECO:0000256" key="1">
    <source>
        <dbReference type="ARBA" id="ARBA00022714"/>
    </source>
</evidence>
<dbReference type="SMART" id="SM00704">
    <property type="entry name" value="ZnF_CDGSH"/>
    <property type="match status" value="1"/>
</dbReference>
<gene>
    <name evidence="7" type="ORF">BgAZ_302150</name>
</gene>
<dbReference type="Gene3D" id="3.40.5.90">
    <property type="entry name" value="CDGSH iron-sulfur domain, mitoNEET-type"/>
    <property type="match status" value="1"/>
</dbReference>
<dbReference type="Pfam" id="PF09360">
    <property type="entry name" value="zf-CDGSH"/>
    <property type="match status" value="1"/>
</dbReference>
<reference evidence="7" key="1">
    <citation type="submission" date="2023-08" db="EMBL/GenBank/DDBJ databases">
        <title>Draft sequence of the Babesia gibsoni genome.</title>
        <authorList>
            <person name="Yamagishi J.Y."/>
            <person name="Xuan X.X."/>
        </authorList>
    </citation>
    <scope>NUCLEOTIDE SEQUENCE</scope>
    <source>
        <strain evidence="7">Azabu</strain>
    </source>
</reference>
<comment type="cofactor">
    <cofactor evidence="5">
        <name>[2Fe-2S] cluster</name>
        <dbReference type="ChEBI" id="CHEBI:190135"/>
    </cofactor>
</comment>
<evidence type="ECO:0000256" key="3">
    <source>
        <dbReference type="ARBA" id="ARBA00023004"/>
    </source>
</evidence>
<organism evidence="7 8">
    <name type="scientific">Babesia gibsoni</name>
    <dbReference type="NCBI Taxonomy" id="33632"/>
    <lineage>
        <taxon>Eukaryota</taxon>
        <taxon>Sar</taxon>
        <taxon>Alveolata</taxon>
        <taxon>Apicomplexa</taxon>
        <taxon>Aconoidasida</taxon>
        <taxon>Piroplasmida</taxon>
        <taxon>Babesiidae</taxon>
        <taxon>Babesia</taxon>
    </lineage>
</organism>
<keyword evidence="4" id="KW-0411">Iron-sulfur</keyword>
<dbReference type="GO" id="GO:0005737">
    <property type="term" value="C:cytoplasm"/>
    <property type="evidence" value="ECO:0007669"/>
    <property type="project" value="UniProtKB-ARBA"/>
</dbReference>
<comment type="caution">
    <text evidence="7">The sequence shown here is derived from an EMBL/GenBank/DDBJ whole genome shotgun (WGS) entry which is preliminary data.</text>
</comment>
<evidence type="ECO:0000313" key="7">
    <source>
        <dbReference type="EMBL" id="KAK1442697.1"/>
    </source>
</evidence>
<name>A0AAD8PDT5_BABGI</name>
<keyword evidence="8" id="KW-1185">Reference proteome</keyword>
<protein>
    <recommendedName>
        <fullName evidence="6">Iron-binding zinc finger CDGSH type domain-containing protein</fullName>
    </recommendedName>
</protein>
<keyword evidence="2" id="KW-0479">Metal-binding</keyword>
<evidence type="ECO:0000256" key="2">
    <source>
        <dbReference type="ARBA" id="ARBA00022723"/>
    </source>
</evidence>
<dbReference type="GO" id="GO:0051537">
    <property type="term" value="F:2 iron, 2 sulfur cluster binding"/>
    <property type="evidence" value="ECO:0007669"/>
    <property type="project" value="UniProtKB-KW"/>
</dbReference>
<accession>A0AAD8PDT5</accession>
<proteinExistence type="predicted"/>